<dbReference type="Proteomes" id="UP000287746">
    <property type="component" value="Unassembled WGS sequence"/>
</dbReference>
<evidence type="ECO:0000313" key="1">
    <source>
        <dbReference type="EMBL" id="RSY78550.1"/>
    </source>
</evidence>
<sequence>MLDAATFTAIRESRELVRLLGRRDGGLPDYAPPPPDADRLFFRGRQTYLEIFAPNNRFREPVGKVGLALGYDQPEQFKALEHAWRAACGNEMRRTQVEFKRIQPPVPWYDAVQCDSTAARSDLAVWAMVYRPEFLRWQSGTIDTPARVARADVLASRAAAGQGRFDITAIEIDVSAPLHAKLVKQLEQAGFLREDGALGTRLRGDGVELLLRAVNDDPRLVSMLVATDAELPNDLKLGSVRITQRSKGSAHLLLAN</sequence>
<gene>
    <name evidence="1" type="ORF">DAH66_18550</name>
</gene>
<reference evidence="2" key="1">
    <citation type="submission" date="2018-07" db="EMBL/GenBank/DDBJ databases">
        <title>Genomic and Epidemiologic Investigation of an Indolent Hospital Outbreak.</title>
        <authorList>
            <person name="Johnson R.C."/>
            <person name="Deming C."/>
            <person name="Conlan S."/>
            <person name="Zellmer C.J."/>
            <person name="Michelin A.V."/>
            <person name="Lee-Lin S.-Q."/>
            <person name="Thomas P.J."/>
            <person name="Park M."/>
            <person name="Weingarten R.A."/>
            <person name="Less J."/>
            <person name="Dekker J.P."/>
            <person name="Frank K.M."/>
            <person name="Musser K.A."/>
            <person name="Mcquiston J.R."/>
            <person name="Henderson D.K."/>
            <person name="Lau A.F."/>
            <person name="Palmore T.N."/>
            <person name="Segre J.A."/>
        </authorList>
    </citation>
    <scope>NUCLEOTIDE SEQUENCE [LARGE SCALE GENOMIC DNA]</scope>
    <source>
        <strain evidence="2">SK-CDC1_0717</strain>
    </source>
</reference>
<comment type="caution">
    <text evidence="1">The sequence shown here is derived from an EMBL/GenBank/DDBJ whole genome shotgun (WGS) entry which is preliminary data.</text>
</comment>
<organism evidence="1 2">
    <name type="scientific">Sphingomonas koreensis</name>
    <dbReference type="NCBI Taxonomy" id="93064"/>
    <lineage>
        <taxon>Bacteria</taxon>
        <taxon>Pseudomonadati</taxon>
        <taxon>Pseudomonadota</taxon>
        <taxon>Alphaproteobacteria</taxon>
        <taxon>Sphingomonadales</taxon>
        <taxon>Sphingomonadaceae</taxon>
        <taxon>Sphingomonas</taxon>
    </lineage>
</organism>
<dbReference type="EMBL" id="QQYZ01000023">
    <property type="protein sequence ID" value="RSY78550.1"/>
    <property type="molecule type" value="Genomic_DNA"/>
</dbReference>
<dbReference type="Pfam" id="PF19147">
    <property type="entry name" value="DUF5829"/>
    <property type="match status" value="1"/>
</dbReference>
<name>A0A430FZ69_9SPHN</name>
<dbReference type="AlphaFoldDB" id="A0A430FZ69"/>
<evidence type="ECO:0000313" key="2">
    <source>
        <dbReference type="Proteomes" id="UP000287746"/>
    </source>
</evidence>
<proteinExistence type="predicted"/>
<protein>
    <submittedName>
        <fullName evidence="1">Uncharacterized protein</fullName>
    </submittedName>
</protein>
<dbReference type="InterPro" id="IPR043869">
    <property type="entry name" value="DUF5829"/>
</dbReference>
<accession>A0A430FZ69</accession>